<dbReference type="Gene3D" id="2.130.10.10">
    <property type="entry name" value="YVTN repeat-like/Quinoprotein amine dehydrogenase"/>
    <property type="match status" value="1"/>
</dbReference>
<evidence type="ECO:0000256" key="1">
    <source>
        <dbReference type="SAM" id="SignalP"/>
    </source>
</evidence>
<dbReference type="EMBL" id="FNGF01000003">
    <property type="protein sequence ID" value="SDL01188.1"/>
    <property type="molecule type" value="Genomic_DNA"/>
</dbReference>
<dbReference type="PROSITE" id="PS51257">
    <property type="entry name" value="PROKAR_LIPOPROTEIN"/>
    <property type="match status" value="1"/>
</dbReference>
<dbReference type="InterPro" id="IPR019606">
    <property type="entry name" value="GerMN"/>
</dbReference>
<gene>
    <name evidence="4" type="ORF">SAMN05216298_2263</name>
</gene>
<dbReference type="InterPro" id="IPR011044">
    <property type="entry name" value="Quino_amine_DH_bsu"/>
</dbReference>
<reference evidence="5" key="1">
    <citation type="submission" date="2016-10" db="EMBL/GenBank/DDBJ databases">
        <authorList>
            <person name="Varghese N."/>
            <person name="Submissions S."/>
        </authorList>
    </citation>
    <scope>NUCLEOTIDE SEQUENCE [LARGE SCALE GENOMIC DNA]</scope>
    <source>
        <strain evidence="5">CGMCC 4.3147</strain>
    </source>
</reference>
<dbReference type="RefSeq" id="WP_091048046.1">
    <property type="nucleotide sequence ID" value="NZ_FNGF01000003.1"/>
</dbReference>
<dbReference type="Proteomes" id="UP000198662">
    <property type="component" value="Unassembled WGS sequence"/>
</dbReference>
<keyword evidence="5" id="KW-1185">Reference proteome</keyword>
<dbReference type="OrthoDB" id="5172668at2"/>
<evidence type="ECO:0000259" key="2">
    <source>
        <dbReference type="Pfam" id="PF10646"/>
    </source>
</evidence>
<feature type="signal peptide" evidence="1">
    <location>
        <begin position="1"/>
        <end position="18"/>
    </location>
</feature>
<dbReference type="InterPro" id="IPR018910">
    <property type="entry name" value="LpqB_C"/>
</dbReference>
<feature type="domain" description="Lipoprotein LpqB C-terminal" evidence="3">
    <location>
        <begin position="339"/>
        <end position="542"/>
    </location>
</feature>
<sequence length="577" mass="60982">MRRRTSLAAALAVGTAWAASACGIPTGKAPEIIDDAPSDFGESSGTSVEVFEPTADAGETVGNFLRAAAGDPASRDDRLNKFTAAGSTKFSDPTLGLRLVDHLNVSVEGGGNPLESANVKVTGTVIGVYFHQDGWARMASPYAYEETFMLRRDGGLQDSWEIQSLPSQVSLDYQQFLGSYTESPLYFQTDQAELLVPDLRWIYDDLDADTRRRLLLDWLLRGPSDVPGQSSRTAIPIGTVGKISTPDGVVEIDLQLDEPVDDRSVQDAMAAQVAWSLNLVDGFVLTADGDTIAEGSLADWRTWNAIPSDLPQTAYFIAEDQVWEYTGEGVSVTSADHPWVGFTAEGLRQVAVGPADQLAAVVASGAGEVLQVGPTDAAMGTVAGLGNALTDPQWHPVSALIVLSDGVPTVVDPNTRTVVQTLPVGEGVTAMSLAADGRRLAYVEDGEAWVATLIVDADRNLQAGEARRIGTDVEDVTDVAWSSENFLWVAGQRGNDTLFNIALDNSHTSAQPGTSGLVFSEIAAVPADPVESVVNRGDPVLAVANQTLYRIHTASGPEGVRNGTAAVGGTAPFTVLQ</sequence>
<proteinExistence type="predicted"/>
<feature type="chain" id="PRO_5011455738" evidence="1">
    <location>
        <begin position="19"/>
        <end position="577"/>
    </location>
</feature>
<dbReference type="InterPro" id="IPR015943">
    <property type="entry name" value="WD40/YVTN_repeat-like_dom_sf"/>
</dbReference>
<dbReference type="Pfam" id="PF10646">
    <property type="entry name" value="Germane"/>
    <property type="match status" value="1"/>
</dbReference>
<keyword evidence="1" id="KW-0732">Signal</keyword>
<organism evidence="4 5">
    <name type="scientific">Glycomyces sambucus</name>
    <dbReference type="NCBI Taxonomy" id="380244"/>
    <lineage>
        <taxon>Bacteria</taxon>
        <taxon>Bacillati</taxon>
        <taxon>Actinomycetota</taxon>
        <taxon>Actinomycetes</taxon>
        <taxon>Glycomycetales</taxon>
        <taxon>Glycomycetaceae</taxon>
        <taxon>Glycomyces</taxon>
    </lineage>
</organism>
<dbReference type="Pfam" id="PF10647">
    <property type="entry name" value="Gmad1"/>
    <property type="match status" value="1"/>
</dbReference>
<name>A0A1G9GKG7_9ACTN</name>
<evidence type="ECO:0000313" key="5">
    <source>
        <dbReference type="Proteomes" id="UP000198662"/>
    </source>
</evidence>
<dbReference type="AlphaFoldDB" id="A0A1G9GKG7"/>
<dbReference type="SUPFAM" id="SSF50969">
    <property type="entry name" value="YVTN repeat-like/Quinoprotein amine dehydrogenase"/>
    <property type="match status" value="1"/>
</dbReference>
<feature type="domain" description="GerMN" evidence="2">
    <location>
        <begin position="184"/>
        <end position="290"/>
    </location>
</feature>
<accession>A0A1G9GKG7</accession>
<protein>
    <submittedName>
        <fullName evidence="4">Sporulation and spore germination</fullName>
    </submittedName>
</protein>
<dbReference type="STRING" id="380244.SAMN05216298_2263"/>
<evidence type="ECO:0000313" key="4">
    <source>
        <dbReference type="EMBL" id="SDL01188.1"/>
    </source>
</evidence>
<evidence type="ECO:0000259" key="3">
    <source>
        <dbReference type="Pfam" id="PF10647"/>
    </source>
</evidence>